<dbReference type="PANTHER" id="PTHR46382:SF1">
    <property type="entry name" value="PHOSPHATIDATE CYTIDYLYLTRANSFERASE"/>
    <property type="match status" value="1"/>
</dbReference>
<evidence type="ECO:0000313" key="19">
    <source>
        <dbReference type="EMBL" id="CAB5027540.1"/>
    </source>
</evidence>
<evidence type="ECO:0000256" key="1">
    <source>
        <dbReference type="ARBA" id="ARBA00004651"/>
    </source>
</evidence>
<feature type="transmembrane region" description="Helical" evidence="13">
    <location>
        <begin position="119"/>
        <end position="137"/>
    </location>
</feature>
<keyword evidence="6 13" id="KW-0812">Transmembrane</keyword>
<dbReference type="PROSITE" id="PS01315">
    <property type="entry name" value="CDS"/>
    <property type="match status" value="1"/>
</dbReference>
<keyword evidence="10 13" id="KW-0472">Membrane</keyword>
<comment type="similarity">
    <text evidence="2">Belongs to the CDS family.</text>
</comment>
<feature type="transmembrane region" description="Helical" evidence="13">
    <location>
        <begin position="185"/>
        <end position="203"/>
    </location>
</feature>
<organism evidence="15">
    <name type="scientific">freshwater metagenome</name>
    <dbReference type="NCBI Taxonomy" id="449393"/>
    <lineage>
        <taxon>unclassified sequences</taxon>
        <taxon>metagenomes</taxon>
        <taxon>ecological metagenomes</taxon>
    </lineage>
</organism>
<dbReference type="EMBL" id="CAEZYC010000070">
    <property type="protein sequence ID" value="CAB4714654.1"/>
    <property type="molecule type" value="Genomic_DNA"/>
</dbReference>
<evidence type="ECO:0000256" key="6">
    <source>
        <dbReference type="ARBA" id="ARBA00022692"/>
    </source>
</evidence>
<keyword evidence="8 13" id="KW-1133">Transmembrane helix</keyword>
<dbReference type="PANTHER" id="PTHR46382">
    <property type="entry name" value="PHOSPHATIDATE CYTIDYLYLTRANSFERASE"/>
    <property type="match status" value="1"/>
</dbReference>
<dbReference type="GO" id="GO:0005886">
    <property type="term" value="C:plasma membrane"/>
    <property type="evidence" value="ECO:0007669"/>
    <property type="project" value="UniProtKB-SubCell"/>
</dbReference>
<sequence length="274" mass="28976">MTTNQPDYGKAGRNLPVATAVGLGLLATVVASLFIDTRYFALLAAFAMTLAARELGPALVVGLSARMNILLQVLSPAIVVGAAVGGVNGLLSTFVASSLLILAVRLLDGQEAYVHQATRSIFVLAYAPLLAGFAVLLSTQENGAWKVLAFILLTAATDLGGYAAGAIFGRHPMAPNISPKKSWEGFFGALILQLIVGIALWLYVFEQPWWQGALVGIAMMLTATVGDLVESMIKRDLGIKDMGSLLPGHGGVMDRLDSLLLNAFIAWLLFGFFL</sequence>
<feature type="transmembrane region" description="Helical" evidence="13">
    <location>
        <begin position="42"/>
        <end position="65"/>
    </location>
</feature>
<evidence type="ECO:0000256" key="9">
    <source>
        <dbReference type="ARBA" id="ARBA00023098"/>
    </source>
</evidence>
<name>A0A6J5ZS93_9ZZZZ</name>
<feature type="transmembrane region" description="Helical" evidence="13">
    <location>
        <begin position="143"/>
        <end position="164"/>
    </location>
</feature>
<dbReference type="EMBL" id="CAFBPK010000027">
    <property type="protein sequence ID" value="CAB5027540.1"/>
    <property type="molecule type" value="Genomic_DNA"/>
</dbReference>
<evidence type="ECO:0000256" key="5">
    <source>
        <dbReference type="ARBA" id="ARBA00022679"/>
    </source>
</evidence>
<feature type="transmembrane region" description="Helical" evidence="13">
    <location>
        <begin position="15"/>
        <end position="35"/>
    </location>
</feature>
<evidence type="ECO:0000313" key="15">
    <source>
        <dbReference type="EMBL" id="CAB4345351.1"/>
    </source>
</evidence>
<evidence type="ECO:0000256" key="7">
    <source>
        <dbReference type="ARBA" id="ARBA00022695"/>
    </source>
</evidence>
<evidence type="ECO:0000256" key="10">
    <source>
        <dbReference type="ARBA" id="ARBA00023136"/>
    </source>
</evidence>
<evidence type="ECO:0000256" key="12">
    <source>
        <dbReference type="ARBA" id="ARBA00023264"/>
    </source>
</evidence>
<keyword evidence="3" id="KW-1003">Cell membrane</keyword>
<keyword evidence="9" id="KW-0443">Lipid metabolism</keyword>
<gene>
    <name evidence="16" type="ORF">UFOPK2648_01090</name>
    <name evidence="17" type="ORF">UFOPK3037_00036</name>
    <name evidence="18" type="ORF">UFOPK3278_00231</name>
    <name evidence="14" type="ORF">UFOPK3406_01144</name>
    <name evidence="15" type="ORF">UFOPK3925_01561</name>
    <name evidence="19" type="ORF">UFOPK4097_01348</name>
</gene>
<evidence type="ECO:0000313" key="18">
    <source>
        <dbReference type="EMBL" id="CAB4846157.1"/>
    </source>
</evidence>
<keyword evidence="4" id="KW-0444">Lipid biosynthesis</keyword>
<evidence type="ECO:0000313" key="14">
    <source>
        <dbReference type="EMBL" id="CAB4342618.1"/>
    </source>
</evidence>
<accession>A0A6J5ZS93</accession>
<dbReference type="EMBL" id="CAESAD010000018">
    <property type="protein sequence ID" value="CAB4345351.1"/>
    <property type="molecule type" value="Genomic_DNA"/>
</dbReference>
<evidence type="ECO:0000256" key="11">
    <source>
        <dbReference type="ARBA" id="ARBA00023209"/>
    </source>
</evidence>
<evidence type="ECO:0000256" key="13">
    <source>
        <dbReference type="SAM" id="Phobius"/>
    </source>
</evidence>
<dbReference type="EMBL" id="CAESAI010000032">
    <property type="protein sequence ID" value="CAB4342618.1"/>
    <property type="molecule type" value="Genomic_DNA"/>
</dbReference>
<dbReference type="EMBL" id="CAFAAO010000001">
    <property type="protein sequence ID" value="CAB4792555.1"/>
    <property type="molecule type" value="Genomic_DNA"/>
</dbReference>
<keyword evidence="11" id="KW-0594">Phospholipid biosynthesis</keyword>
<keyword evidence="5" id="KW-0808">Transferase</keyword>
<keyword evidence="12" id="KW-1208">Phospholipid metabolism</keyword>
<keyword evidence="7" id="KW-0548">Nucleotidyltransferase</keyword>
<evidence type="ECO:0000256" key="4">
    <source>
        <dbReference type="ARBA" id="ARBA00022516"/>
    </source>
</evidence>
<evidence type="ECO:0000256" key="3">
    <source>
        <dbReference type="ARBA" id="ARBA00022475"/>
    </source>
</evidence>
<proteinExistence type="inferred from homology"/>
<comment type="subcellular location">
    <subcellularLocation>
        <location evidence="1">Cell membrane</location>
        <topology evidence="1">Multi-pass membrane protein</topology>
    </subcellularLocation>
</comment>
<dbReference type="EMBL" id="CAFBIX010000003">
    <property type="protein sequence ID" value="CAB4846157.1"/>
    <property type="molecule type" value="Genomic_DNA"/>
</dbReference>
<evidence type="ECO:0000313" key="17">
    <source>
        <dbReference type="EMBL" id="CAB4792555.1"/>
    </source>
</evidence>
<evidence type="ECO:0000256" key="8">
    <source>
        <dbReference type="ARBA" id="ARBA00022989"/>
    </source>
</evidence>
<feature type="transmembrane region" description="Helical" evidence="13">
    <location>
        <begin position="77"/>
        <end position="107"/>
    </location>
</feature>
<evidence type="ECO:0000256" key="2">
    <source>
        <dbReference type="ARBA" id="ARBA00010185"/>
    </source>
</evidence>
<dbReference type="InterPro" id="IPR000374">
    <property type="entry name" value="PC_trans"/>
</dbReference>
<reference evidence="15" key="1">
    <citation type="submission" date="2020-05" db="EMBL/GenBank/DDBJ databases">
        <authorList>
            <person name="Chiriac C."/>
            <person name="Salcher M."/>
            <person name="Ghai R."/>
            <person name="Kavagutti S V."/>
        </authorList>
    </citation>
    <scope>NUCLEOTIDE SEQUENCE</scope>
</reference>
<dbReference type="GO" id="GO:0016024">
    <property type="term" value="P:CDP-diacylglycerol biosynthetic process"/>
    <property type="evidence" value="ECO:0007669"/>
    <property type="project" value="TreeGrafter"/>
</dbReference>
<dbReference type="Pfam" id="PF01148">
    <property type="entry name" value="CTP_transf_1"/>
    <property type="match status" value="1"/>
</dbReference>
<feature type="transmembrane region" description="Helical" evidence="13">
    <location>
        <begin position="209"/>
        <end position="229"/>
    </location>
</feature>
<protein>
    <submittedName>
        <fullName evidence="15">Unannotated protein</fullName>
    </submittedName>
</protein>
<dbReference type="AlphaFoldDB" id="A0A6J5ZS93"/>
<evidence type="ECO:0000313" key="16">
    <source>
        <dbReference type="EMBL" id="CAB4714654.1"/>
    </source>
</evidence>
<dbReference type="GO" id="GO:0004605">
    <property type="term" value="F:phosphatidate cytidylyltransferase activity"/>
    <property type="evidence" value="ECO:0007669"/>
    <property type="project" value="TreeGrafter"/>
</dbReference>